<dbReference type="Gene3D" id="1.20.5.1930">
    <property type="match status" value="1"/>
</dbReference>
<comment type="catalytic activity">
    <reaction evidence="1">
        <text>ATP + protein L-histidine = ADP + protein N-phospho-L-histidine.</text>
        <dbReference type="EC" id="2.7.13.3"/>
    </reaction>
</comment>
<keyword evidence="13" id="KW-1185">Reference proteome</keyword>
<protein>
    <recommendedName>
        <fullName evidence="2">histidine kinase</fullName>
        <ecNumber evidence="2">2.7.13.3</ecNumber>
    </recommendedName>
</protein>
<keyword evidence="8" id="KW-0902">Two-component regulatory system</keyword>
<evidence type="ECO:0000256" key="3">
    <source>
        <dbReference type="ARBA" id="ARBA00022553"/>
    </source>
</evidence>
<feature type="transmembrane region" description="Helical" evidence="9">
    <location>
        <begin position="143"/>
        <end position="160"/>
    </location>
</feature>
<dbReference type="InterPro" id="IPR011712">
    <property type="entry name" value="Sig_transdc_His_kin_sub3_dim/P"/>
</dbReference>
<dbReference type="Proteomes" id="UP000741013">
    <property type="component" value="Unassembled WGS sequence"/>
</dbReference>
<dbReference type="InterPro" id="IPR003594">
    <property type="entry name" value="HATPase_dom"/>
</dbReference>
<keyword evidence="9" id="KW-1133">Transmembrane helix</keyword>
<evidence type="ECO:0000256" key="6">
    <source>
        <dbReference type="ARBA" id="ARBA00022777"/>
    </source>
</evidence>
<keyword evidence="9" id="KW-0812">Transmembrane</keyword>
<evidence type="ECO:0000256" key="2">
    <source>
        <dbReference type="ARBA" id="ARBA00012438"/>
    </source>
</evidence>
<keyword evidence="7" id="KW-0067">ATP-binding</keyword>
<dbReference type="Pfam" id="PF02518">
    <property type="entry name" value="HATPase_c"/>
    <property type="match status" value="1"/>
</dbReference>
<organism evidence="12 13">
    <name type="scientific">Amycolatopsis magusensis</name>
    <dbReference type="NCBI Taxonomy" id="882444"/>
    <lineage>
        <taxon>Bacteria</taxon>
        <taxon>Bacillati</taxon>
        <taxon>Actinomycetota</taxon>
        <taxon>Actinomycetes</taxon>
        <taxon>Pseudonocardiales</taxon>
        <taxon>Pseudonocardiaceae</taxon>
        <taxon>Amycolatopsis</taxon>
    </lineage>
</organism>
<feature type="transmembrane region" description="Helical" evidence="9">
    <location>
        <begin position="113"/>
        <end position="131"/>
    </location>
</feature>
<comment type="caution">
    <text evidence="12">The sequence shown here is derived from an EMBL/GenBank/DDBJ whole genome shotgun (WGS) entry which is preliminary data.</text>
</comment>
<reference evidence="12 13" key="1">
    <citation type="submission" date="2021-03" db="EMBL/GenBank/DDBJ databases">
        <title>Sequencing the genomes of 1000 actinobacteria strains.</title>
        <authorList>
            <person name="Klenk H.-P."/>
        </authorList>
    </citation>
    <scope>NUCLEOTIDE SEQUENCE [LARGE SCALE GENOMIC DNA]</scope>
    <source>
        <strain evidence="12 13">DSM 45510</strain>
    </source>
</reference>
<dbReference type="Pfam" id="PF07730">
    <property type="entry name" value="HisKA_3"/>
    <property type="match status" value="1"/>
</dbReference>
<feature type="transmembrane region" description="Helical" evidence="9">
    <location>
        <begin position="34"/>
        <end position="53"/>
    </location>
</feature>
<proteinExistence type="predicted"/>
<feature type="domain" description="Signal transduction histidine kinase subgroup 3 dimerisation and phosphoacceptor" evidence="11">
    <location>
        <begin position="182"/>
        <end position="248"/>
    </location>
</feature>
<dbReference type="Gene3D" id="3.30.565.10">
    <property type="entry name" value="Histidine kinase-like ATPase, C-terminal domain"/>
    <property type="match status" value="1"/>
</dbReference>
<dbReference type="PANTHER" id="PTHR24421">
    <property type="entry name" value="NITRATE/NITRITE SENSOR PROTEIN NARX-RELATED"/>
    <property type="match status" value="1"/>
</dbReference>
<evidence type="ECO:0000313" key="13">
    <source>
        <dbReference type="Proteomes" id="UP000741013"/>
    </source>
</evidence>
<dbReference type="CDD" id="cd16917">
    <property type="entry name" value="HATPase_UhpB-NarQ-NarX-like"/>
    <property type="match status" value="1"/>
</dbReference>
<dbReference type="EMBL" id="JAGGMS010000001">
    <property type="protein sequence ID" value="MBP2185360.1"/>
    <property type="molecule type" value="Genomic_DNA"/>
</dbReference>
<evidence type="ECO:0000256" key="7">
    <source>
        <dbReference type="ARBA" id="ARBA00022840"/>
    </source>
</evidence>
<keyword evidence="5" id="KW-0547">Nucleotide-binding</keyword>
<dbReference type="GO" id="GO:0016301">
    <property type="term" value="F:kinase activity"/>
    <property type="evidence" value="ECO:0007669"/>
    <property type="project" value="UniProtKB-KW"/>
</dbReference>
<evidence type="ECO:0000256" key="5">
    <source>
        <dbReference type="ARBA" id="ARBA00022741"/>
    </source>
</evidence>
<sequence>MPVARSPFSRIPARTRTALAWTGLALSPVLLHGWIAWEGPYFVAFLAVFLPFGMLKRQPLPALGVLLLELVTAELVHLPPSTESGLHSFLRDLQTVTLDLAVAYIATTSRFRLSALAAGVALVVQLVVAAISELRPRDFENAFIPYAVAVLAAWLLGCLLRRLKRYRETRQAQAELQAAQTERLRIARELHDMIAHSIGVIAFQAGMGGRVIDTQPEEARKALHAIESTSRDTLTRLREVLGSLRRPDAGEPGKPPGLADLGDLAARTLDAGVRVDVRRRGHRRPLPPEVDLAAFRIIQEAVTNVVRHAGVARCEVVVEQRAKELILEVTDEGRGGAAETGYGIPGMHERVAPLRGEVTAGPRPDGGFRVSARIPLR</sequence>
<accession>A0ABS4Q2M8</accession>
<evidence type="ECO:0000256" key="8">
    <source>
        <dbReference type="ARBA" id="ARBA00023012"/>
    </source>
</evidence>
<keyword evidence="9" id="KW-0472">Membrane</keyword>
<evidence type="ECO:0000256" key="9">
    <source>
        <dbReference type="SAM" id="Phobius"/>
    </source>
</evidence>
<dbReference type="SUPFAM" id="SSF55874">
    <property type="entry name" value="ATPase domain of HSP90 chaperone/DNA topoisomerase II/histidine kinase"/>
    <property type="match status" value="1"/>
</dbReference>
<dbReference type="InterPro" id="IPR050482">
    <property type="entry name" value="Sensor_HK_TwoCompSys"/>
</dbReference>
<name>A0ABS4Q2M8_9PSEU</name>
<dbReference type="EC" id="2.7.13.3" evidence="2"/>
<keyword evidence="3" id="KW-0597">Phosphoprotein</keyword>
<evidence type="ECO:0000256" key="1">
    <source>
        <dbReference type="ARBA" id="ARBA00000085"/>
    </source>
</evidence>
<dbReference type="RefSeq" id="WP_209668256.1">
    <property type="nucleotide sequence ID" value="NZ_JAGGMS010000001.1"/>
</dbReference>
<evidence type="ECO:0000313" key="12">
    <source>
        <dbReference type="EMBL" id="MBP2185360.1"/>
    </source>
</evidence>
<feature type="domain" description="Histidine kinase/HSP90-like ATPase" evidence="10">
    <location>
        <begin position="293"/>
        <end position="376"/>
    </location>
</feature>
<evidence type="ECO:0000259" key="11">
    <source>
        <dbReference type="Pfam" id="PF07730"/>
    </source>
</evidence>
<keyword evidence="6 12" id="KW-0418">Kinase</keyword>
<dbReference type="PANTHER" id="PTHR24421:SF10">
    <property type="entry name" value="NITRATE_NITRITE SENSOR PROTEIN NARQ"/>
    <property type="match status" value="1"/>
</dbReference>
<gene>
    <name evidence="12" type="ORF">JOM49_006886</name>
</gene>
<evidence type="ECO:0000256" key="4">
    <source>
        <dbReference type="ARBA" id="ARBA00022679"/>
    </source>
</evidence>
<evidence type="ECO:0000259" key="10">
    <source>
        <dbReference type="Pfam" id="PF02518"/>
    </source>
</evidence>
<keyword evidence="4" id="KW-0808">Transferase</keyword>
<dbReference type="InterPro" id="IPR036890">
    <property type="entry name" value="HATPase_C_sf"/>
</dbReference>